<feature type="domain" description="Rieske" evidence="7">
    <location>
        <begin position="23"/>
        <end position="123"/>
    </location>
</feature>
<dbReference type="PANTHER" id="PTHR40562:SF1">
    <property type="entry name" value="NITRITE REDUCTASE (NADH) SMALL SUBUNIT"/>
    <property type="match status" value="1"/>
</dbReference>
<gene>
    <name evidence="8" type="ORF">BJ992_003017</name>
</gene>
<proteinExistence type="predicted"/>
<keyword evidence="2" id="KW-0479">Metal-binding</keyword>
<dbReference type="InterPro" id="IPR036922">
    <property type="entry name" value="Rieske_2Fe-2S_sf"/>
</dbReference>
<keyword evidence="4" id="KW-0408">Iron</keyword>
<dbReference type="InterPro" id="IPR017941">
    <property type="entry name" value="Rieske_2Fe-2S"/>
</dbReference>
<dbReference type="CDD" id="cd03529">
    <property type="entry name" value="Rieske_NirD"/>
    <property type="match status" value="1"/>
</dbReference>
<evidence type="ECO:0000256" key="4">
    <source>
        <dbReference type="ARBA" id="ARBA00023004"/>
    </source>
</evidence>
<keyword evidence="1" id="KW-0001">2Fe-2S</keyword>
<reference evidence="8 9" key="1">
    <citation type="submission" date="2020-08" db="EMBL/GenBank/DDBJ databases">
        <title>Sequencing the genomes of 1000 actinobacteria strains.</title>
        <authorList>
            <person name="Klenk H.-P."/>
        </authorList>
    </citation>
    <scope>NUCLEOTIDE SEQUENCE [LARGE SCALE GENOMIC DNA]</scope>
    <source>
        <strain evidence="8 9">DSM 44936</strain>
    </source>
</reference>
<dbReference type="GO" id="GO:0051537">
    <property type="term" value="F:2 iron, 2 sulfur cluster binding"/>
    <property type="evidence" value="ECO:0007669"/>
    <property type="project" value="UniProtKB-KW"/>
</dbReference>
<evidence type="ECO:0000256" key="6">
    <source>
        <dbReference type="ARBA" id="ARBA00023063"/>
    </source>
</evidence>
<keyword evidence="5" id="KW-0411">Iron-sulfur</keyword>
<dbReference type="PROSITE" id="PS51296">
    <property type="entry name" value="RIESKE"/>
    <property type="match status" value="1"/>
</dbReference>
<dbReference type="AlphaFoldDB" id="A0A7X0M869"/>
<dbReference type="GO" id="GO:0004497">
    <property type="term" value="F:monooxygenase activity"/>
    <property type="evidence" value="ECO:0007669"/>
    <property type="project" value="UniProtKB-ARBA"/>
</dbReference>
<accession>A0A7X0M869</accession>
<evidence type="ECO:0000313" key="8">
    <source>
        <dbReference type="EMBL" id="MBB6473586.1"/>
    </source>
</evidence>
<keyword evidence="3 8" id="KW-0560">Oxidoreductase</keyword>
<sequence length="126" mass="13349">MTIIEQHAPAAYTARDEASRTWTPVCAYTDLVPELGVAALVAGEQVAVFRAFDGRVFAVGNRDPYSGACVMSRGIAGTRGDEPFVATPMHKQAFSLVTGICLDDPGTALPTYPTRVTDGTVEVSVE</sequence>
<evidence type="ECO:0000259" key="7">
    <source>
        <dbReference type="PROSITE" id="PS51296"/>
    </source>
</evidence>
<dbReference type="GO" id="GO:0016705">
    <property type="term" value="F:oxidoreductase activity, acting on paired donors, with incorporation or reduction of molecular oxygen"/>
    <property type="evidence" value="ECO:0007669"/>
    <property type="project" value="UniProtKB-ARBA"/>
</dbReference>
<dbReference type="EMBL" id="JACHIU010000001">
    <property type="protein sequence ID" value="MBB6473586.1"/>
    <property type="molecule type" value="Genomic_DNA"/>
</dbReference>
<dbReference type="GO" id="GO:0042128">
    <property type="term" value="P:nitrate assimilation"/>
    <property type="evidence" value="ECO:0007669"/>
    <property type="project" value="UniProtKB-KW"/>
</dbReference>
<evidence type="ECO:0000256" key="3">
    <source>
        <dbReference type="ARBA" id="ARBA00023002"/>
    </source>
</evidence>
<evidence type="ECO:0000256" key="5">
    <source>
        <dbReference type="ARBA" id="ARBA00023014"/>
    </source>
</evidence>
<dbReference type="GO" id="GO:0046872">
    <property type="term" value="F:metal ion binding"/>
    <property type="evidence" value="ECO:0007669"/>
    <property type="project" value="UniProtKB-KW"/>
</dbReference>
<dbReference type="NCBIfam" id="TIGR02378">
    <property type="entry name" value="nirD_assim_sml"/>
    <property type="match status" value="1"/>
</dbReference>
<dbReference type="PROSITE" id="PS51300">
    <property type="entry name" value="NIRD"/>
    <property type="match status" value="1"/>
</dbReference>
<dbReference type="RefSeq" id="WP_184981449.1">
    <property type="nucleotide sequence ID" value="NZ_BAAALO010000070.1"/>
</dbReference>
<evidence type="ECO:0000313" key="9">
    <source>
        <dbReference type="Proteomes" id="UP000555564"/>
    </source>
</evidence>
<dbReference type="EC" id="1.7.1.15" evidence="8"/>
<dbReference type="InterPro" id="IPR017881">
    <property type="entry name" value="NirD"/>
</dbReference>
<dbReference type="Pfam" id="PF13806">
    <property type="entry name" value="Rieske_2"/>
    <property type="match status" value="1"/>
</dbReference>
<name>A0A7X0M869_9ACTN</name>
<keyword evidence="9" id="KW-1185">Reference proteome</keyword>
<dbReference type="Gene3D" id="2.102.10.10">
    <property type="entry name" value="Rieske [2Fe-2S] iron-sulphur domain"/>
    <property type="match status" value="1"/>
</dbReference>
<protein>
    <submittedName>
        <fullName evidence="8">Nitrite reductase (NADH) small subunit</fullName>
        <ecNumber evidence="8">1.7.1.15</ecNumber>
    </submittedName>
</protein>
<organism evidence="8 9">
    <name type="scientific">Sphaerisporangium rubeum</name>
    <dbReference type="NCBI Taxonomy" id="321317"/>
    <lineage>
        <taxon>Bacteria</taxon>
        <taxon>Bacillati</taxon>
        <taxon>Actinomycetota</taxon>
        <taxon>Actinomycetes</taxon>
        <taxon>Streptosporangiales</taxon>
        <taxon>Streptosporangiaceae</taxon>
        <taxon>Sphaerisporangium</taxon>
    </lineage>
</organism>
<keyword evidence="6" id="KW-0534">Nitrate assimilation</keyword>
<dbReference type="PANTHER" id="PTHR40562">
    <property type="match status" value="1"/>
</dbReference>
<dbReference type="InterPro" id="IPR012748">
    <property type="entry name" value="Rieske-like_NirD"/>
</dbReference>
<evidence type="ECO:0000256" key="1">
    <source>
        <dbReference type="ARBA" id="ARBA00022714"/>
    </source>
</evidence>
<dbReference type="GO" id="GO:0106316">
    <property type="term" value="F:nitrite reductase (NADH) activity"/>
    <property type="evidence" value="ECO:0007669"/>
    <property type="project" value="UniProtKB-EC"/>
</dbReference>
<evidence type="ECO:0000256" key="2">
    <source>
        <dbReference type="ARBA" id="ARBA00022723"/>
    </source>
</evidence>
<dbReference type="SUPFAM" id="SSF50022">
    <property type="entry name" value="ISP domain"/>
    <property type="match status" value="1"/>
</dbReference>
<comment type="caution">
    <text evidence="8">The sequence shown here is derived from an EMBL/GenBank/DDBJ whole genome shotgun (WGS) entry which is preliminary data.</text>
</comment>
<dbReference type="Proteomes" id="UP000555564">
    <property type="component" value="Unassembled WGS sequence"/>
</dbReference>